<sequence>MYHTESMELPTPPLSHHRLWVTKDHAVVGINDVIAARENSPQARPAEEFYHFFDGETGCTVKADSTTLAALPEVSELLNLEEMSMDDFLAQLKAGAIAEMVLLKPEASPEELSSSSVMDKDVLGELGKKRATRTGSAILENPKDPVYPLVKEFSDVVSKDPPSQLPPD</sequence>
<dbReference type="InParanoid" id="H3H670"/>
<evidence type="ECO:0000313" key="2">
    <source>
        <dbReference type="Proteomes" id="UP000005238"/>
    </source>
</evidence>
<dbReference type="HOGENOM" id="CLU_135333_0_0_1"/>
<reference evidence="1" key="2">
    <citation type="submission" date="2015-06" db="UniProtKB">
        <authorList>
            <consortium name="EnsemblProtists"/>
        </authorList>
    </citation>
    <scope>IDENTIFICATION</scope>
    <source>
        <strain evidence="1">Pr102</strain>
    </source>
</reference>
<name>H3H670_PHYRM</name>
<dbReference type="AlphaFoldDB" id="H3H670"/>
<evidence type="ECO:0008006" key="3">
    <source>
        <dbReference type="Google" id="ProtNLM"/>
    </source>
</evidence>
<dbReference type="EMBL" id="DS566493">
    <property type="status" value="NOT_ANNOTATED_CDS"/>
    <property type="molecule type" value="Genomic_DNA"/>
</dbReference>
<evidence type="ECO:0000313" key="1">
    <source>
        <dbReference type="EnsemblProtists" id="Phyra86162"/>
    </source>
</evidence>
<proteinExistence type="predicted"/>
<protein>
    <recommendedName>
        <fullName evidence="3">Pol protein</fullName>
    </recommendedName>
</protein>
<reference evidence="2" key="1">
    <citation type="journal article" date="2006" name="Science">
        <title>Phytophthora genome sequences uncover evolutionary origins and mechanisms of pathogenesis.</title>
        <authorList>
            <person name="Tyler B.M."/>
            <person name="Tripathy S."/>
            <person name="Zhang X."/>
            <person name="Dehal P."/>
            <person name="Jiang R.H."/>
            <person name="Aerts A."/>
            <person name="Arredondo F.D."/>
            <person name="Baxter L."/>
            <person name="Bensasson D."/>
            <person name="Beynon J.L."/>
            <person name="Chapman J."/>
            <person name="Damasceno C.M."/>
            <person name="Dorrance A.E."/>
            <person name="Dou D."/>
            <person name="Dickerman A.W."/>
            <person name="Dubchak I.L."/>
            <person name="Garbelotto M."/>
            <person name="Gijzen M."/>
            <person name="Gordon S.G."/>
            <person name="Govers F."/>
            <person name="Grunwald N.J."/>
            <person name="Huang W."/>
            <person name="Ivors K.L."/>
            <person name="Jones R.W."/>
            <person name="Kamoun S."/>
            <person name="Krampis K."/>
            <person name="Lamour K.H."/>
            <person name="Lee M.K."/>
            <person name="McDonald W.H."/>
            <person name="Medina M."/>
            <person name="Meijer H.J."/>
            <person name="Nordberg E.K."/>
            <person name="Maclean D.J."/>
            <person name="Ospina-Giraldo M.D."/>
            <person name="Morris P.F."/>
            <person name="Phuntumart V."/>
            <person name="Putnam N.H."/>
            <person name="Rash S."/>
            <person name="Rose J.K."/>
            <person name="Sakihama Y."/>
            <person name="Salamov A.A."/>
            <person name="Savidor A."/>
            <person name="Scheuring C.F."/>
            <person name="Smith B.M."/>
            <person name="Sobral B.W."/>
            <person name="Terry A."/>
            <person name="Torto-Alalibo T.A."/>
            <person name="Win J."/>
            <person name="Xu Z."/>
            <person name="Zhang H."/>
            <person name="Grigoriev I.V."/>
            <person name="Rokhsar D.S."/>
            <person name="Boore J.L."/>
        </authorList>
    </citation>
    <scope>NUCLEOTIDE SEQUENCE [LARGE SCALE GENOMIC DNA]</scope>
    <source>
        <strain evidence="2">Pr102</strain>
    </source>
</reference>
<accession>H3H670</accession>
<organism evidence="1 2">
    <name type="scientific">Phytophthora ramorum</name>
    <name type="common">Sudden oak death agent</name>
    <dbReference type="NCBI Taxonomy" id="164328"/>
    <lineage>
        <taxon>Eukaryota</taxon>
        <taxon>Sar</taxon>
        <taxon>Stramenopiles</taxon>
        <taxon>Oomycota</taxon>
        <taxon>Peronosporomycetes</taxon>
        <taxon>Peronosporales</taxon>
        <taxon>Peronosporaceae</taxon>
        <taxon>Phytophthora</taxon>
    </lineage>
</organism>
<keyword evidence="2" id="KW-1185">Reference proteome</keyword>
<dbReference type="EnsemblProtists" id="Phyra86162">
    <property type="protein sequence ID" value="Phyra86162"/>
    <property type="gene ID" value="Phyra86162"/>
</dbReference>
<dbReference type="Proteomes" id="UP000005238">
    <property type="component" value="Unassembled WGS sequence"/>
</dbReference>